<dbReference type="Proteomes" id="UP000028341">
    <property type="component" value="Unassembled WGS sequence"/>
</dbReference>
<dbReference type="AlphaFoldDB" id="A0A081XNF7"/>
<dbReference type="EMBL" id="JFCB01000020">
    <property type="protein sequence ID" value="KES05080.1"/>
    <property type="molecule type" value="Genomic_DNA"/>
</dbReference>
<organism evidence="1 2">
    <name type="scientific">Streptomyces toyocaensis</name>
    <dbReference type="NCBI Taxonomy" id="55952"/>
    <lineage>
        <taxon>Bacteria</taxon>
        <taxon>Bacillati</taxon>
        <taxon>Actinomycetota</taxon>
        <taxon>Actinomycetes</taxon>
        <taxon>Kitasatosporales</taxon>
        <taxon>Streptomycetaceae</taxon>
        <taxon>Streptomyces</taxon>
    </lineage>
</organism>
<keyword evidence="2" id="KW-1185">Reference proteome</keyword>
<proteinExistence type="predicted"/>
<name>A0A081XNF7_STRTO</name>
<evidence type="ECO:0000313" key="1">
    <source>
        <dbReference type="EMBL" id="KES05080.1"/>
    </source>
</evidence>
<sequence length="59" mass="6091">MTPASVRTARSGVRELLLARGVGDEACDNAVVVTSELVTNALTPRPVTGSCAGCTCRRT</sequence>
<gene>
    <name evidence="1" type="ORF">BU52_21905</name>
</gene>
<evidence type="ECO:0008006" key="3">
    <source>
        <dbReference type="Google" id="ProtNLM"/>
    </source>
</evidence>
<evidence type="ECO:0000313" key="2">
    <source>
        <dbReference type="Proteomes" id="UP000028341"/>
    </source>
</evidence>
<accession>A0A081XNF7</accession>
<protein>
    <recommendedName>
        <fullName evidence="3">Histidine kinase/HSP90-like ATPase domain-containing protein</fullName>
    </recommendedName>
</protein>
<reference evidence="1 2" key="1">
    <citation type="submission" date="2014-02" db="EMBL/GenBank/DDBJ databases">
        <title>The genome announcement of Streptomyces toyocaensis NRRL15009.</title>
        <authorList>
            <person name="Hong H.-J."/>
            <person name="Kwun M.J."/>
        </authorList>
    </citation>
    <scope>NUCLEOTIDE SEQUENCE [LARGE SCALE GENOMIC DNA]</scope>
    <source>
        <strain evidence="1 2">NRRL 15009</strain>
    </source>
</reference>
<comment type="caution">
    <text evidence="1">The sequence shown here is derived from an EMBL/GenBank/DDBJ whole genome shotgun (WGS) entry which is preliminary data.</text>
</comment>
<dbReference type="Gene3D" id="3.30.565.10">
    <property type="entry name" value="Histidine kinase-like ATPase, C-terminal domain"/>
    <property type="match status" value="1"/>
</dbReference>
<dbReference type="InterPro" id="IPR036890">
    <property type="entry name" value="HATPase_C_sf"/>
</dbReference>